<organism evidence="5 6">
    <name type="scientific">Desulfonema magnum</name>
    <dbReference type="NCBI Taxonomy" id="45655"/>
    <lineage>
        <taxon>Bacteria</taxon>
        <taxon>Pseudomonadati</taxon>
        <taxon>Thermodesulfobacteriota</taxon>
        <taxon>Desulfobacteria</taxon>
        <taxon>Desulfobacterales</taxon>
        <taxon>Desulfococcaceae</taxon>
        <taxon>Desulfonema</taxon>
    </lineage>
</organism>
<reference evidence="5" key="1">
    <citation type="journal article" date="2021" name="Microb. Physiol.">
        <title>Proteogenomic Insights into the Physiology of Marine, Sulfate-Reducing, Filamentous Desulfonema limicola and Desulfonema magnum.</title>
        <authorList>
            <person name="Schnaars V."/>
            <person name="Wohlbrand L."/>
            <person name="Scheve S."/>
            <person name="Hinrichs C."/>
            <person name="Reinhardt R."/>
            <person name="Rabus R."/>
        </authorList>
    </citation>
    <scope>NUCLEOTIDE SEQUENCE</scope>
    <source>
        <strain evidence="5">4be13</strain>
    </source>
</reference>
<dbReference type="GO" id="GO:0004315">
    <property type="term" value="F:3-oxoacyl-[acyl-carrier-protein] synthase activity"/>
    <property type="evidence" value="ECO:0007669"/>
    <property type="project" value="InterPro"/>
</dbReference>
<dbReference type="InterPro" id="IPR016039">
    <property type="entry name" value="Thiolase-like"/>
</dbReference>
<keyword evidence="2" id="KW-0012">Acyltransferase</keyword>
<keyword evidence="6" id="KW-1185">Reference proteome</keyword>
<dbReference type="RefSeq" id="WP_207680034.1">
    <property type="nucleotide sequence ID" value="NZ_CP061800.1"/>
</dbReference>
<accession>A0A975BWW3</accession>
<dbReference type="Pfam" id="PF08541">
    <property type="entry name" value="ACP_syn_III_C"/>
    <property type="match status" value="1"/>
</dbReference>
<dbReference type="Pfam" id="PF08545">
    <property type="entry name" value="ACP_syn_III"/>
    <property type="match status" value="1"/>
</dbReference>
<dbReference type="KEGG" id="dmm:dnm_089160"/>
<dbReference type="PANTHER" id="PTHR34069:SF3">
    <property type="entry name" value="ACYL-COA:ACYL-COA ALKYLTRANSFERASE"/>
    <property type="match status" value="1"/>
</dbReference>
<feature type="domain" description="Beta-ketoacyl-[acyl-carrier-protein] synthase III N-terminal" evidence="4">
    <location>
        <begin position="117"/>
        <end position="194"/>
    </location>
</feature>
<dbReference type="GO" id="GO:0006633">
    <property type="term" value="P:fatty acid biosynthetic process"/>
    <property type="evidence" value="ECO:0007669"/>
    <property type="project" value="InterPro"/>
</dbReference>
<dbReference type="SUPFAM" id="SSF53901">
    <property type="entry name" value="Thiolase-like"/>
    <property type="match status" value="1"/>
</dbReference>
<dbReference type="Proteomes" id="UP000663722">
    <property type="component" value="Chromosome"/>
</dbReference>
<dbReference type="InterPro" id="IPR013747">
    <property type="entry name" value="ACP_syn_III_C"/>
</dbReference>
<dbReference type="NCBIfam" id="NF006720">
    <property type="entry name" value="PRK09258.1"/>
    <property type="match status" value="1"/>
</dbReference>
<sequence>MNYSKVYINAFGYELPPNVVTSEDLEERLEPLYKKLHLQKGQLEAITGIYERRFWDPGYKMYEGAVAAGQKAIEASDISVQDIGMLIYGGVCRDNLEPATACAVSHGLGLVPETQVYDISNACLGILNGMVHIANAIELGQIRAGLVVSCESSRQIVDITIERLLKHPDMELFKKTIATMTGGSGAVAVLLTDASVSSQGHQLMGGIARSAAEHHKLCMWGPDAGRTAEGIEVMQTDSIGVLQNGVALGTETFRAFKKEFSLPDDKPDKVICHQVGAAHQKTILESVGIPKEKDFTTFQYLGNIGTVSLPITAAIASEREFLAKNDLVGFFGIGSGLNCMMLGVRW</sequence>
<gene>
    <name evidence="5" type="ORF">dnm_089160</name>
</gene>
<dbReference type="GO" id="GO:0044550">
    <property type="term" value="P:secondary metabolite biosynthetic process"/>
    <property type="evidence" value="ECO:0007669"/>
    <property type="project" value="TreeGrafter"/>
</dbReference>
<dbReference type="Gene3D" id="3.40.47.10">
    <property type="match status" value="2"/>
</dbReference>
<evidence type="ECO:0000256" key="2">
    <source>
        <dbReference type="ARBA" id="ARBA00023315"/>
    </source>
</evidence>
<dbReference type="AlphaFoldDB" id="A0A975BWW3"/>
<protein>
    <submittedName>
        <fullName evidence="5">3-oxoacyl-[acyl-carrier-protein] synthase 3</fullName>
    </submittedName>
</protein>
<dbReference type="InterPro" id="IPR013751">
    <property type="entry name" value="ACP_syn_III_N"/>
</dbReference>
<keyword evidence="1" id="KW-0808">Transferase</keyword>
<evidence type="ECO:0000259" key="3">
    <source>
        <dbReference type="Pfam" id="PF08541"/>
    </source>
</evidence>
<evidence type="ECO:0000256" key="1">
    <source>
        <dbReference type="ARBA" id="ARBA00022679"/>
    </source>
</evidence>
<dbReference type="CDD" id="cd00830">
    <property type="entry name" value="KAS_III"/>
    <property type="match status" value="1"/>
</dbReference>
<evidence type="ECO:0000313" key="5">
    <source>
        <dbReference type="EMBL" id="QTA92823.1"/>
    </source>
</evidence>
<dbReference type="PANTHER" id="PTHR34069">
    <property type="entry name" value="3-OXOACYL-[ACYL-CARRIER-PROTEIN] SYNTHASE 3"/>
    <property type="match status" value="1"/>
</dbReference>
<feature type="domain" description="Beta-ketoacyl-[acyl-carrier-protein] synthase III C-terminal" evidence="3">
    <location>
        <begin position="267"/>
        <end position="346"/>
    </location>
</feature>
<evidence type="ECO:0000313" key="6">
    <source>
        <dbReference type="Proteomes" id="UP000663722"/>
    </source>
</evidence>
<dbReference type="EMBL" id="CP061800">
    <property type="protein sequence ID" value="QTA92823.1"/>
    <property type="molecule type" value="Genomic_DNA"/>
</dbReference>
<proteinExistence type="predicted"/>
<name>A0A975BWW3_9BACT</name>
<evidence type="ECO:0000259" key="4">
    <source>
        <dbReference type="Pfam" id="PF08545"/>
    </source>
</evidence>